<feature type="compositionally biased region" description="Polar residues" evidence="2">
    <location>
        <begin position="281"/>
        <end position="290"/>
    </location>
</feature>
<sequence length="323" mass="34708">MRWRRAWKLALLLSAALAFDAQANDVWTSLWRNADQRGEALLQQGDAAAAAGTFSDPRRKAYAELQAGNYEAAAHTYAEFDDADAHYNRGNALAHAGDLQAALDAYEAALQRDPDNADAKRNRDLVNQALQQQQQQQDQNQQQPDGESQDQSKQQDQSGDGQSESGEQGDSQQGGQDQQAAQDGSESGDKASDPQAGQDSESESGAAQSAQDSSGANSQAAAEDAEQAQRDAQAAVEQAQNDDGPNEETAAEQAQAAVPQEPADDAAAESEGPPLMGETGTPESEAQLAQDQWLRRIPEDPGGLLRRKFLIEHMLKQQEQQQP</sequence>
<keyword evidence="1" id="KW-0802">TPR repeat</keyword>
<evidence type="ECO:0000256" key="3">
    <source>
        <dbReference type="SAM" id="SignalP"/>
    </source>
</evidence>
<dbReference type="RefSeq" id="WP_311366647.1">
    <property type="nucleotide sequence ID" value="NZ_JAVRIC010000042.1"/>
</dbReference>
<evidence type="ECO:0000313" key="5">
    <source>
        <dbReference type="Proteomes" id="UP001254608"/>
    </source>
</evidence>
<name>A0ABU2WMZ1_9GAMM</name>
<feature type="compositionally biased region" description="Low complexity" evidence="2">
    <location>
        <begin position="230"/>
        <end position="239"/>
    </location>
</feature>
<comment type="caution">
    <text evidence="4">The sequence shown here is derived from an EMBL/GenBank/DDBJ whole genome shotgun (WGS) entry which is preliminary data.</text>
</comment>
<feature type="compositionally biased region" description="Low complexity" evidence="2">
    <location>
        <begin position="203"/>
        <end position="222"/>
    </location>
</feature>
<dbReference type="InterPro" id="IPR011990">
    <property type="entry name" value="TPR-like_helical_dom_sf"/>
</dbReference>
<evidence type="ECO:0000256" key="1">
    <source>
        <dbReference type="PROSITE-ProRule" id="PRU00339"/>
    </source>
</evidence>
<feature type="repeat" description="TPR" evidence="1">
    <location>
        <begin position="83"/>
        <end position="116"/>
    </location>
</feature>
<dbReference type="PROSITE" id="PS50293">
    <property type="entry name" value="TPR_REGION"/>
    <property type="match status" value="1"/>
</dbReference>
<feature type="region of interest" description="Disordered" evidence="2">
    <location>
        <begin position="128"/>
        <end position="301"/>
    </location>
</feature>
<dbReference type="EMBL" id="JAVRIC010000042">
    <property type="protein sequence ID" value="MDT0499237.1"/>
    <property type="molecule type" value="Genomic_DNA"/>
</dbReference>
<feature type="signal peptide" evidence="3">
    <location>
        <begin position="1"/>
        <end position="23"/>
    </location>
</feature>
<dbReference type="Pfam" id="PF00515">
    <property type="entry name" value="TPR_1"/>
    <property type="match status" value="1"/>
</dbReference>
<reference evidence="4 5" key="1">
    <citation type="submission" date="2023-09" db="EMBL/GenBank/DDBJ databases">
        <authorList>
            <person name="Rey-Velasco X."/>
        </authorList>
    </citation>
    <scope>NUCLEOTIDE SEQUENCE [LARGE SCALE GENOMIC DNA]</scope>
    <source>
        <strain evidence="4 5">W345</strain>
    </source>
</reference>
<feature type="compositionally biased region" description="Low complexity" evidence="2">
    <location>
        <begin position="251"/>
        <end position="261"/>
    </location>
</feature>
<dbReference type="Gene3D" id="1.25.40.10">
    <property type="entry name" value="Tetratricopeptide repeat domain"/>
    <property type="match status" value="1"/>
</dbReference>
<proteinExistence type="predicted"/>
<dbReference type="InterPro" id="IPR019734">
    <property type="entry name" value="TPR_rpt"/>
</dbReference>
<feature type="chain" id="PRO_5046904526" evidence="3">
    <location>
        <begin position="24"/>
        <end position="323"/>
    </location>
</feature>
<feature type="compositionally biased region" description="Low complexity" evidence="2">
    <location>
        <begin position="128"/>
        <end position="185"/>
    </location>
</feature>
<accession>A0ABU2WMZ1</accession>
<keyword evidence="3" id="KW-0732">Signal</keyword>
<organism evidence="4 5">
    <name type="scientific">Banduia mediterranea</name>
    <dbReference type="NCBI Taxonomy" id="3075609"/>
    <lineage>
        <taxon>Bacteria</taxon>
        <taxon>Pseudomonadati</taxon>
        <taxon>Pseudomonadota</taxon>
        <taxon>Gammaproteobacteria</taxon>
        <taxon>Nevskiales</taxon>
        <taxon>Algiphilaceae</taxon>
        <taxon>Banduia</taxon>
    </lineage>
</organism>
<evidence type="ECO:0000313" key="4">
    <source>
        <dbReference type="EMBL" id="MDT0499237.1"/>
    </source>
</evidence>
<dbReference type="Proteomes" id="UP001254608">
    <property type="component" value="Unassembled WGS sequence"/>
</dbReference>
<gene>
    <name evidence="4" type="ORF">RM530_17985</name>
</gene>
<dbReference type="PROSITE" id="PS50005">
    <property type="entry name" value="TPR"/>
    <property type="match status" value="1"/>
</dbReference>
<keyword evidence="5" id="KW-1185">Reference proteome</keyword>
<dbReference type="SUPFAM" id="SSF48452">
    <property type="entry name" value="TPR-like"/>
    <property type="match status" value="1"/>
</dbReference>
<dbReference type="SMART" id="SM00028">
    <property type="entry name" value="TPR"/>
    <property type="match status" value="1"/>
</dbReference>
<evidence type="ECO:0000256" key="2">
    <source>
        <dbReference type="SAM" id="MobiDB-lite"/>
    </source>
</evidence>
<protein>
    <submittedName>
        <fullName evidence="4">Tetratricopeptide repeat protein</fullName>
    </submittedName>
</protein>